<reference evidence="2" key="1">
    <citation type="submission" date="2021-02" db="EMBL/GenBank/DDBJ databases">
        <authorList>
            <person name="Dougan E. K."/>
            <person name="Rhodes N."/>
            <person name="Thang M."/>
            <person name="Chan C."/>
        </authorList>
    </citation>
    <scope>NUCLEOTIDE SEQUENCE</scope>
</reference>
<feature type="compositionally biased region" description="Basic and acidic residues" evidence="1">
    <location>
        <begin position="193"/>
        <end position="204"/>
    </location>
</feature>
<name>A0A813HJI8_POLGL</name>
<comment type="caution">
    <text evidence="2">The sequence shown here is derived from an EMBL/GenBank/DDBJ whole genome shotgun (WGS) entry which is preliminary data.</text>
</comment>
<feature type="region of interest" description="Disordered" evidence="1">
    <location>
        <begin position="25"/>
        <end position="82"/>
    </location>
</feature>
<keyword evidence="3" id="KW-1185">Reference proteome</keyword>
<feature type="compositionally biased region" description="Basic residues" evidence="1">
    <location>
        <begin position="214"/>
        <end position="224"/>
    </location>
</feature>
<evidence type="ECO:0000313" key="3">
    <source>
        <dbReference type="Proteomes" id="UP000654075"/>
    </source>
</evidence>
<dbReference type="AlphaFoldDB" id="A0A813HJI8"/>
<dbReference type="EMBL" id="CAJNNV010032034">
    <property type="protein sequence ID" value="CAE8638687.1"/>
    <property type="molecule type" value="Genomic_DNA"/>
</dbReference>
<feature type="region of interest" description="Disordered" evidence="1">
    <location>
        <begin position="167"/>
        <end position="275"/>
    </location>
</feature>
<accession>A0A813HJI8</accession>
<feature type="non-terminal residue" evidence="2">
    <location>
        <position position="275"/>
    </location>
</feature>
<proteinExistence type="predicted"/>
<evidence type="ECO:0000256" key="1">
    <source>
        <dbReference type="SAM" id="MobiDB-lite"/>
    </source>
</evidence>
<feature type="compositionally biased region" description="Acidic residues" evidence="1">
    <location>
        <begin position="43"/>
        <end position="52"/>
    </location>
</feature>
<dbReference type="Proteomes" id="UP000654075">
    <property type="component" value="Unassembled WGS sequence"/>
</dbReference>
<evidence type="ECO:0000313" key="2">
    <source>
        <dbReference type="EMBL" id="CAE8638687.1"/>
    </source>
</evidence>
<feature type="non-terminal residue" evidence="2">
    <location>
        <position position="1"/>
    </location>
</feature>
<gene>
    <name evidence="2" type="ORF">PGLA1383_LOCUS53826</name>
</gene>
<organism evidence="2 3">
    <name type="scientific">Polarella glacialis</name>
    <name type="common">Dinoflagellate</name>
    <dbReference type="NCBI Taxonomy" id="89957"/>
    <lineage>
        <taxon>Eukaryota</taxon>
        <taxon>Sar</taxon>
        <taxon>Alveolata</taxon>
        <taxon>Dinophyceae</taxon>
        <taxon>Suessiales</taxon>
        <taxon>Suessiaceae</taxon>
        <taxon>Polarella</taxon>
    </lineage>
</organism>
<protein>
    <submittedName>
        <fullName evidence="2">Uncharacterized protein</fullName>
    </submittedName>
</protein>
<sequence>VHKGDFSKSPLNFLFVRVARALGQQEPDVSRRRCPRSMPGDSERDDSEEDLDEQRKRRQDIRSFRHGSPVKGDRFQEDDPLSDVLLGSRDGLGQAEMAELVRDQFKELHARGDDSSGGLRTDGMSKAQTNMLLRYMSQVESSRTSTQGLTPQRAKLLRKLMLRKREVHPSAGCDGVEDQSQQFGTAEDDDKLEELIKELGEEPKAPVPKPAARAPRRAAAKRKGSAPEARRAPKNAKQQTGLAAEAEAGGANEDEDEASGEAEAPVSTVEATGLE</sequence>